<gene>
    <name evidence="1" type="ORF">O6H91_05G035600</name>
</gene>
<proteinExistence type="predicted"/>
<reference evidence="2" key="1">
    <citation type="journal article" date="2024" name="Proc. Natl. Acad. Sci. U.S.A.">
        <title>Extraordinary preservation of gene collinearity over three hundred million years revealed in homosporous lycophytes.</title>
        <authorList>
            <person name="Li C."/>
            <person name="Wickell D."/>
            <person name="Kuo L.Y."/>
            <person name="Chen X."/>
            <person name="Nie B."/>
            <person name="Liao X."/>
            <person name="Peng D."/>
            <person name="Ji J."/>
            <person name="Jenkins J."/>
            <person name="Williams M."/>
            <person name="Shu S."/>
            <person name="Plott C."/>
            <person name="Barry K."/>
            <person name="Rajasekar S."/>
            <person name="Grimwood J."/>
            <person name="Han X."/>
            <person name="Sun S."/>
            <person name="Hou Z."/>
            <person name="He W."/>
            <person name="Dai G."/>
            <person name="Sun C."/>
            <person name="Schmutz J."/>
            <person name="Leebens-Mack J.H."/>
            <person name="Li F.W."/>
            <person name="Wang L."/>
        </authorList>
    </citation>
    <scope>NUCLEOTIDE SEQUENCE [LARGE SCALE GENOMIC DNA]</scope>
    <source>
        <strain evidence="2">cv. PW_Plant_1</strain>
    </source>
</reference>
<name>A0ACC2DMJ6_DIPCM</name>
<sequence length="578" mass="63627">MDITVALHLDHLTTAQLPMTIPSSDQSRAILAPNLPHNGTVRSTLKSFVRQHLFTPEDMQLLVAPLFTKLNEKETVEDIYSHYLCQAEVDASDLYVDEDSLIFFGRESGKTVDLIDSGKLDEYNILDRATLQLKRIPQPLPETGGRVFVETKDGIIPLLGVSPLQQVSDMKHSLEKLTGIPASQQLLSSIGHAMHDEFHVKDFEGLHTIYEDSTIDLCKSGDCNNDQAHKRMLVSVNVVGGLDFQLVVQGRDLVQAVMQVVESRTGIAPWQQRVTFSGKIMQEKKPLGEYFIYPGCVLQVTLFKSPLKTPKAEVPCPQSENRGPSGDASARKPAARKIKLFRITSGHITGTLTIPVLTTDTVSDLRRKIKRSLRPLAERNFTICSPIKEQNHIEITPKSSPSPLLQNSSSSPLSPIRSKGKNAQISSFSPNKSPLSQSHKSNLPSHLLTQGSAAESRMPPNFFMSDAPQSTPPKSCVRQLQSKFGACAGQPPNLAEDLPASPAGVSGRVHPSETMRHSIESQLRVMEIKIADSSTHCFPDSEGKTTANDLTDNKKGLSAWLSESMQSLKQMKVPFVEY</sequence>
<organism evidence="1 2">
    <name type="scientific">Diphasiastrum complanatum</name>
    <name type="common">Issler's clubmoss</name>
    <name type="synonym">Lycopodium complanatum</name>
    <dbReference type="NCBI Taxonomy" id="34168"/>
    <lineage>
        <taxon>Eukaryota</taxon>
        <taxon>Viridiplantae</taxon>
        <taxon>Streptophyta</taxon>
        <taxon>Embryophyta</taxon>
        <taxon>Tracheophyta</taxon>
        <taxon>Lycopodiopsida</taxon>
        <taxon>Lycopodiales</taxon>
        <taxon>Lycopodiaceae</taxon>
        <taxon>Lycopodioideae</taxon>
        <taxon>Diphasiastrum</taxon>
    </lineage>
</organism>
<accession>A0ACC2DMJ6</accession>
<protein>
    <submittedName>
        <fullName evidence="1">Uncharacterized protein</fullName>
    </submittedName>
</protein>
<evidence type="ECO:0000313" key="1">
    <source>
        <dbReference type="EMBL" id="KAJ7555399.1"/>
    </source>
</evidence>
<evidence type="ECO:0000313" key="2">
    <source>
        <dbReference type="Proteomes" id="UP001162992"/>
    </source>
</evidence>
<keyword evidence="2" id="KW-1185">Reference proteome</keyword>
<dbReference type="Proteomes" id="UP001162992">
    <property type="component" value="Chromosome 5"/>
</dbReference>
<dbReference type="EMBL" id="CM055096">
    <property type="protein sequence ID" value="KAJ7555399.1"/>
    <property type="molecule type" value="Genomic_DNA"/>
</dbReference>
<comment type="caution">
    <text evidence="1">The sequence shown here is derived from an EMBL/GenBank/DDBJ whole genome shotgun (WGS) entry which is preliminary data.</text>
</comment>